<feature type="transmembrane region" description="Helical" evidence="1">
    <location>
        <begin position="44"/>
        <end position="66"/>
    </location>
</feature>
<evidence type="ECO:0000313" key="2">
    <source>
        <dbReference type="EMBL" id="AQQ72094.1"/>
    </source>
</evidence>
<dbReference type="PROSITE" id="PS51257">
    <property type="entry name" value="PROKAR_LIPOPROTEIN"/>
    <property type="match status" value="1"/>
</dbReference>
<sequence>MTKIDNNTRGRKLLKFFAVTLILSAACFFSMLLLTMDGGQDGSIFGITIIFGIVPGLIIDILRAIIRFIRTRKPKTTLPKLNKETPKEISEFILYVMRKMGYRKKVRAEVQAELVAHFEDELECITAPQEREETVKELIENFGDPKLLGKLLRRAKKRCRPLWRKMAARSFQLIGLSFVCLLLYILWLTSGEPVARIDYVKVLNEKAPLSEDETLNAFPYIIKGIDALPELTEEKLKITRTTTIPESLPGMGQSFNSASEYTVSAWGEPYSELSDIHKQVIKEIIEDASEAFSWIEKAAAKPHFWQTYSYETSIFGMRTIDYKICQDIQYLSDFLFYSAYIKAEQGDFNSAFKDLLTCYKLGRLMMEGPKLLIEQLAGISLQGKSVEHIRNMLYKYNLTSYQLANLSERYTNINTGRDCSITFELSKITAYDGLQRTFTDGGFGGGISM</sequence>
<feature type="transmembrane region" description="Helical" evidence="1">
    <location>
        <begin position="166"/>
        <end position="187"/>
    </location>
</feature>
<gene>
    <name evidence="2" type="ORF">SMSP2_02474</name>
</gene>
<name>A0A1Q2MHF7_9BACT</name>
<dbReference type="EMBL" id="CP019646">
    <property type="protein sequence ID" value="AQQ72094.1"/>
    <property type="molecule type" value="Genomic_DNA"/>
</dbReference>
<keyword evidence="1" id="KW-0472">Membrane</keyword>
<dbReference type="KEGG" id="pbas:SMSP2_02474"/>
<evidence type="ECO:0000256" key="1">
    <source>
        <dbReference type="SAM" id="Phobius"/>
    </source>
</evidence>
<keyword evidence="3" id="KW-1185">Reference proteome</keyword>
<dbReference type="RefSeq" id="WP_146684320.1">
    <property type="nucleotide sequence ID" value="NZ_CP019646.1"/>
</dbReference>
<feature type="transmembrane region" description="Helical" evidence="1">
    <location>
        <begin position="12"/>
        <end position="32"/>
    </location>
</feature>
<evidence type="ECO:0000313" key="3">
    <source>
        <dbReference type="Proteomes" id="UP000188181"/>
    </source>
</evidence>
<dbReference type="OrthoDB" id="223245at2"/>
<accession>A0A1Q2MHF7</accession>
<dbReference type="Proteomes" id="UP000188181">
    <property type="component" value="Chromosome"/>
</dbReference>
<organism evidence="2 3">
    <name type="scientific">Limihaloglobus sulfuriphilus</name>
    <dbReference type="NCBI Taxonomy" id="1851148"/>
    <lineage>
        <taxon>Bacteria</taxon>
        <taxon>Pseudomonadati</taxon>
        <taxon>Planctomycetota</taxon>
        <taxon>Phycisphaerae</taxon>
        <taxon>Sedimentisphaerales</taxon>
        <taxon>Sedimentisphaeraceae</taxon>
        <taxon>Limihaloglobus</taxon>
    </lineage>
</organism>
<reference evidence="3" key="1">
    <citation type="submission" date="2017-02" db="EMBL/GenBank/DDBJ databases">
        <title>Comparative genomics and description of representatives of a novel lineage of planctomycetes thriving in anoxic sediments.</title>
        <authorList>
            <person name="Spring S."/>
            <person name="Bunk B."/>
            <person name="Sproer C."/>
        </authorList>
    </citation>
    <scope>NUCLEOTIDE SEQUENCE [LARGE SCALE GENOMIC DNA]</scope>
    <source>
        <strain evidence="3">SM-Chi-D1</strain>
    </source>
</reference>
<protein>
    <submittedName>
        <fullName evidence="2">Uncharacterized protein</fullName>
    </submittedName>
</protein>
<dbReference type="STRING" id="1851148.SMSP2_02474"/>
<proteinExistence type="predicted"/>
<dbReference type="AlphaFoldDB" id="A0A1Q2MHF7"/>
<keyword evidence="1" id="KW-1133">Transmembrane helix</keyword>
<keyword evidence="1" id="KW-0812">Transmembrane</keyword>